<feature type="domain" description="Cadherin" evidence="14">
    <location>
        <begin position="649"/>
        <end position="758"/>
    </location>
</feature>
<dbReference type="SUPFAM" id="SSF49313">
    <property type="entry name" value="Cadherin-like"/>
    <property type="match status" value="5"/>
</dbReference>
<proteinExistence type="predicted"/>
<sequence length="918" mass="101631">MESGLYILSINLQIKAGERSLFGVKFDARGLSNRSVLSVLAHSEGDAIVSYSAAVVARLNESETMAASVYSDSQSLLVTNTTMFAALVTSNDKYSCLTLRSKTRHYTSGTWWKAIGDWENFDEKCKSSNSDFIKGIFVAELPGIYFLATTVVVKTSHLSNQTRIMELLLTVNGDAMNTNGLKATKSVTDGLSVILSLSATACLEQRQTLYLMIRSSGEGDFEVTNGGTFSVVLLEETRQYKTIGNNIIQFDKGPRIIRHPPAYTPFAPSHDLSLINVQVSHTGQYVCLAEYDGIKVYSTQADLDVFDTTPQFETREFNATENKNASFELPFNALDKERMAAIVSLVIVKNGNTWQNYLEPGCEAAGICNAEDSVRSWGNTKGTFVLFPEVAQDRFRLRNQIPLDHEAINLFHLTLKATNQDTKKSTEVEVTIHILDDNDNKPIFHNRTVNISVKENVANGTFIYQVKAIDKDSGNNSRIKYTLLSGEYKENFVIDASSGNVSVNGNLDRESRGDFTLLIQATDGKFRSNMSLLITILDVNEFQPVFNPQYYKRNISEMASFGTPIIRVSATDEDSAENSIIHYKIISGNINGTFGISETNGTILLQKSLDYETLSGYKLLVEVSDGKYNSTANVSIQVEDFNDNSPYFTKNLFSTTISDDIPIGFVVMNLTALDSDSGCNGYVTYSLAENLRENDHLHLFHVIPTSGAIITLDKLKLNAPLVKYRFSVIASDHGIPSRQSRVNVTIIVEDANNSPPVFTDCPDIIVIGSTKPEQHFFNVSASDADYGSNANIGYFIDDEPSSEMCSSNSNMFQVDEKGAVRNVQELEEKCIYNITICATDGVKFDRCTVTLRVNLPDEPTAVERTDDPQGTQIIVLSIIGVLLSGFILGLIIICCFRRRRISVYAMAKKDRNKAESEL</sequence>
<evidence type="ECO:0000256" key="6">
    <source>
        <dbReference type="ARBA" id="ARBA00022837"/>
    </source>
</evidence>
<evidence type="ECO:0000256" key="9">
    <source>
        <dbReference type="ARBA" id="ARBA00023136"/>
    </source>
</evidence>
<dbReference type="PANTHER" id="PTHR24026">
    <property type="entry name" value="FAT ATYPICAL CADHERIN-RELATED"/>
    <property type="match status" value="1"/>
</dbReference>
<dbReference type="GO" id="GO:0005886">
    <property type="term" value="C:plasma membrane"/>
    <property type="evidence" value="ECO:0007669"/>
    <property type="project" value="UniProtKB-SubCell"/>
</dbReference>
<organism evidence="15 16">
    <name type="scientific">Pocillopora damicornis</name>
    <name type="common">Cauliflower coral</name>
    <name type="synonym">Millepora damicornis</name>
    <dbReference type="NCBI Taxonomy" id="46731"/>
    <lineage>
        <taxon>Eukaryota</taxon>
        <taxon>Metazoa</taxon>
        <taxon>Cnidaria</taxon>
        <taxon>Anthozoa</taxon>
        <taxon>Hexacorallia</taxon>
        <taxon>Scleractinia</taxon>
        <taxon>Astrocoeniina</taxon>
        <taxon>Pocilloporidae</taxon>
        <taxon>Pocillopora</taxon>
    </lineage>
</organism>
<keyword evidence="7" id="KW-0130">Cell adhesion</keyword>
<comment type="caution">
    <text evidence="15">The sequence shown here is derived from an EMBL/GenBank/DDBJ whole genome shotgun (WGS) entry which is preliminary data.</text>
</comment>
<feature type="domain" description="Cadherin" evidence="14">
    <location>
        <begin position="779"/>
        <end position="870"/>
    </location>
</feature>
<name>A0A3M6URS8_POCDA</name>
<dbReference type="OrthoDB" id="6252479at2759"/>
<evidence type="ECO:0000259" key="14">
    <source>
        <dbReference type="PROSITE" id="PS50268"/>
    </source>
</evidence>
<dbReference type="Gene3D" id="2.60.40.60">
    <property type="entry name" value="Cadherins"/>
    <property type="match status" value="5"/>
</dbReference>
<dbReference type="PROSITE" id="PS50268">
    <property type="entry name" value="CADHERIN_2"/>
    <property type="match status" value="5"/>
</dbReference>
<evidence type="ECO:0000256" key="13">
    <source>
        <dbReference type="SAM" id="Phobius"/>
    </source>
</evidence>
<keyword evidence="16" id="KW-1185">Reference proteome</keyword>
<dbReference type="InterPro" id="IPR020894">
    <property type="entry name" value="Cadherin_CS"/>
</dbReference>
<dbReference type="CDD" id="cd11304">
    <property type="entry name" value="Cadherin_repeat"/>
    <property type="match status" value="5"/>
</dbReference>
<evidence type="ECO:0000256" key="1">
    <source>
        <dbReference type="ARBA" id="ARBA00004167"/>
    </source>
</evidence>
<dbReference type="AlphaFoldDB" id="A0A3M6URS8"/>
<keyword evidence="10" id="KW-1015">Disulfide bond</keyword>
<evidence type="ECO:0000256" key="7">
    <source>
        <dbReference type="ARBA" id="ARBA00022889"/>
    </source>
</evidence>
<dbReference type="PROSITE" id="PS00232">
    <property type="entry name" value="CADHERIN_1"/>
    <property type="match status" value="2"/>
</dbReference>
<dbReference type="InterPro" id="IPR008983">
    <property type="entry name" value="Tumour_necrosis_fac-like_dom"/>
</dbReference>
<dbReference type="FunFam" id="2.60.40.60:FF:000033">
    <property type="entry name" value="FAT atypical cadherin 1"/>
    <property type="match status" value="1"/>
</dbReference>
<keyword evidence="3 13" id="KW-0812">Transmembrane</keyword>
<feature type="domain" description="Cadherin" evidence="14">
    <location>
        <begin position="547"/>
        <end position="648"/>
    </location>
</feature>
<evidence type="ECO:0000256" key="12">
    <source>
        <dbReference type="PROSITE-ProRule" id="PRU00043"/>
    </source>
</evidence>
<reference evidence="15 16" key="1">
    <citation type="journal article" date="2018" name="Sci. Rep.">
        <title>Comparative analysis of the Pocillopora damicornis genome highlights role of immune system in coral evolution.</title>
        <authorList>
            <person name="Cunning R."/>
            <person name="Bay R.A."/>
            <person name="Gillette P."/>
            <person name="Baker A.C."/>
            <person name="Traylor-Knowles N."/>
        </authorList>
    </citation>
    <scope>NUCLEOTIDE SEQUENCE [LARGE SCALE GENOMIC DNA]</scope>
    <source>
        <strain evidence="15">RSMAS</strain>
        <tissue evidence="15">Whole animal</tissue>
    </source>
</reference>
<protein>
    <recommendedName>
        <fullName evidence="14">Cadherin domain-containing protein</fullName>
    </recommendedName>
</protein>
<feature type="domain" description="Cadherin" evidence="14">
    <location>
        <begin position="402"/>
        <end position="444"/>
    </location>
</feature>
<dbReference type="Gene3D" id="2.60.120.40">
    <property type="match status" value="1"/>
</dbReference>
<keyword evidence="4" id="KW-0732">Signal</keyword>
<dbReference type="InterPro" id="IPR015919">
    <property type="entry name" value="Cadherin-like_sf"/>
</dbReference>
<evidence type="ECO:0000256" key="4">
    <source>
        <dbReference type="ARBA" id="ARBA00022729"/>
    </source>
</evidence>
<dbReference type="InterPro" id="IPR002126">
    <property type="entry name" value="Cadherin-like_dom"/>
</dbReference>
<comment type="subcellular location">
    <subcellularLocation>
        <location evidence="1">Membrane</location>
        <topology evidence="1">Single-pass membrane protein</topology>
    </subcellularLocation>
</comment>
<evidence type="ECO:0000256" key="10">
    <source>
        <dbReference type="ARBA" id="ARBA00023157"/>
    </source>
</evidence>
<dbReference type="PANTHER" id="PTHR24026:SF126">
    <property type="entry name" value="PROTOCADHERIN FAT 4"/>
    <property type="match status" value="1"/>
</dbReference>
<dbReference type="PRINTS" id="PR00205">
    <property type="entry name" value="CADHERIN"/>
</dbReference>
<dbReference type="EMBL" id="RCHS01000876">
    <property type="protein sequence ID" value="RMX56257.1"/>
    <property type="molecule type" value="Genomic_DNA"/>
</dbReference>
<evidence type="ECO:0000256" key="8">
    <source>
        <dbReference type="ARBA" id="ARBA00022989"/>
    </source>
</evidence>
<dbReference type="GO" id="GO:0007156">
    <property type="term" value="P:homophilic cell adhesion via plasma membrane adhesion molecules"/>
    <property type="evidence" value="ECO:0007669"/>
    <property type="project" value="InterPro"/>
</dbReference>
<dbReference type="Proteomes" id="UP000275408">
    <property type="component" value="Unassembled WGS sequence"/>
</dbReference>
<evidence type="ECO:0000256" key="3">
    <source>
        <dbReference type="ARBA" id="ARBA00022692"/>
    </source>
</evidence>
<evidence type="ECO:0000313" key="15">
    <source>
        <dbReference type="EMBL" id="RMX56257.1"/>
    </source>
</evidence>
<evidence type="ECO:0000256" key="11">
    <source>
        <dbReference type="ARBA" id="ARBA00023180"/>
    </source>
</evidence>
<keyword evidence="9 13" id="KW-0472">Membrane</keyword>
<evidence type="ECO:0000313" key="16">
    <source>
        <dbReference type="Proteomes" id="UP000275408"/>
    </source>
</evidence>
<evidence type="ECO:0000256" key="5">
    <source>
        <dbReference type="ARBA" id="ARBA00022737"/>
    </source>
</evidence>
<keyword evidence="11" id="KW-0325">Glycoprotein</keyword>
<dbReference type="SMART" id="SM00112">
    <property type="entry name" value="CA"/>
    <property type="match status" value="5"/>
</dbReference>
<evidence type="ECO:0000256" key="2">
    <source>
        <dbReference type="ARBA" id="ARBA00022536"/>
    </source>
</evidence>
<keyword evidence="5" id="KW-0677">Repeat</keyword>
<feature type="transmembrane region" description="Helical" evidence="13">
    <location>
        <begin position="873"/>
        <end position="896"/>
    </location>
</feature>
<accession>A0A3M6URS8</accession>
<dbReference type="GO" id="GO:0005509">
    <property type="term" value="F:calcium ion binding"/>
    <property type="evidence" value="ECO:0007669"/>
    <property type="project" value="UniProtKB-UniRule"/>
</dbReference>
<gene>
    <name evidence="15" type="ORF">pdam_00024338</name>
</gene>
<dbReference type="FunFam" id="2.60.40.60:FF:000024">
    <property type="entry name" value="FAT atypical cadherin 3"/>
    <property type="match status" value="2"/>
</dbReference>
<feature type="domain" description="Cadherin" evidence="14">
    <location>
        <begin position="445"/>
        <end position="546"/>
    </location>
</feature>
<keyword evidence="8 13" id="KW-1133">Transmembrane helix</keyword>
<dbReference type="Pfam" id="PF00028">
    <property type="entry name" value="Cadherin"/>
    <property type="match status" value="4"/>
</dbReference>
<keyword evidence="6 12" id="KW-0106">Calcium</keyword>
<keyword evidence="2" id="KW-0245">EGF-like domain</keyword>